<reference evidence="2" key="1">
    <citation type="submission" date="2015-04" db="EMBL/GenBank/DDBJ databases">
        <authorList>
            <person name="Mushtaq Mamoona"/>
        </authorList>
    </citation>
    <scope>NUCLEOTIDE SEQUENCE [LARGE SCALE GENOMIC DNA]</scope>
    <source>
        <strain evidence="2">AN4859/03</strain>
    </source>
</reference>
<dbReference type="RefSeq" id="WP_048593369.1">
    <property type="nucleotide sequence ID" value="NZ_CVLB01000001.1"/>
</dbReference>
<organism evidence="1 2">
    <name type="scientific">Brachyspira suanatina</name>
    <dbReference type="NCBI Taxonomy" id="381802"/>
    <lineage>
        <taxon>Bacteria</taxon>
        <taxon>Pseudomonadati</taxon>
        <taxon>Spirochaetota</taxon>
        <taxon>Spirochaetia</taxon>
        <taxon>Brachyspirales</taxon>
        <taxon>Brachyspiraceae</taxon>
        <taxon>Brachyspira</taxon>
    </lineage>
</organism>
<dbReference type="Proteomes" id="UP000043763">
    <property type="component" value="Unassembled WGS sequence"/>
</dbReference>
<protein>
    <submittedName>
        <fullName evidence="1">OmpA family protein</fullName>
    </submittedName>
</protein>
<keyword evidence="2" id="KW-1185">Reference proteome</keyword>
<gene>
    <name evidence="1" type="ORF">BRSU_0179</name>
</gene>
<dbReference type="Gene3D" id="2.40.160.20">
    <property type="match status" value="1"/>
</dbReference>
<accession>A0A0G4K3G4</accession>
<sequence length="221" mass="25177">MKKILLVSIITCFMSSSLFPIIDAFYIAPKIVYNFNDSGFKNQKSQSIMNNYLGAGFSTGFDFYRYQRNIPLRLELEYTFKDGMTGNYHTANIVKQSQHSILAAAYYSMHIYHIKKSELRTVTAEEIYSRTPLMSLYLGLLMGTKINANTYDRWFEENGRVKATVTVPSPTFAIGGAVGVDIYVTSFLNLDFGYRILYGLDNVLSHEFAIAARFPIPDLRK</sequence>
<evidence type="ECO:0000313" key="1">
    <source>
        <dbReference type="EMBL" id="CRF31492.1"/>
    </source>
</evidence>
<dbReference type="OrthoDB" id="306851at2"/>
<evidence type="ECO:0000313" key="2">
    <source>
        <dbReference type="Proteomes" id="UP000043763"/>
    </source>
</evidence>
<dbReference type="EMBL" id="CVLB01000001">
    <property type="protein sequence ID" value="CRF31492.1"/>
    <property type="molecule type" value="Genomic_DNA"/>
</dbReference>
<name>A0A0G4K3G4_9SPIR</name>
<dbReference type="AlphaFoldDB" id="A0A0G4K3G4"/>
<proteinExistence type="predicted"/>